<gene>
    <name evidence="1" type="ORF">C2E16_19005</name>
</gene>
<proteinExistence type="predicted"/>
<name>A0ABN5HDQ2_9GAMM</name>
<evidence type="ECO:0000313" key="1">
    <source>
        <dbReference type="EMBL" id="AUY26779.1"/>
    </source>
</evidence>
<evidence type="ECO:0000313" key="2">
    <source>
        <dbReference type="Proteomes" id="UP000237673"/>
    </source>
</evidence>
<dbReference type="Proteomes" id="UP000237673">
    <property type="component" value="Chromosome"/>
</dbReference>
<accession>A0ABN5HDQ2</accession>
<reference evidence="1 2" key="1">
    <citation type="submission" date="2018-01" db="EMBL/GenBank/DDBJ databases">
        <title>Complete and assembled Genome of Pantoea calida DSM22759T.</title>
        <authorList>
            <person name="Stevens M.J.A."/>
            <person name="Zurfluh K."/>
            <person name="Stephan R."/>
        </authorList>
    </citation>
    <scope>NUCLEOTIDE SEQUENCE [LARGE SCALE GENOMIC DNA]</scope>
    <source>
        <strain evidence="1 2">DSM 22759</strain>
    </source>
</reference>
<sequence>MPRYRAQRPEEMEVAQTLGAIIALETHQALRIAGQTLLLLDAMVSHAAAGCRPAASENRHLDKAIAWMERN</sequence>
<protein>
    <submittedName>
        <fullName evidence="1">Uncharacterized protein</fullName>
    </submittedName>
</protein>
<keyword evidence="2" id="KW-1185">Reference proteome</keyword>
<dbReference type="RefSeq" id="WP_052133836.1">
    <property type="nucleotide sequence ID" value="NZ_CP026378.1"/>
</dbReference>
<organism evidence="1 2">
    <name type="scientific">Mixta calida</name>
    <dbReference type="NCBI Taxonomy" id="665913"/>
    <lineage>
        <taxon>Bacteria</taxon>
        <taxon>Pseudomonadati</taxon>
        <taxon>Pseudomonadota</taxon>
        <taxon>Gammaproteobacteria</taxon>
        <taxon>Enterobacterales</taxon>
        <taxon>Erwiniaceae</taxon>
        <taxon>Mixta</taxon>
    </lineage>
</organism>
<dbReference type="EMBL" id="CP026378">
    <property type="protein sequence ID" value="AUY26779.1"/>
    <property type="molecule type" value="Genomic_DNA"/>
</dbReference>